<evidence type="ECO:0000256" key="2">
    <source>
        <dbReference type="ARBA" id="ARBA00022692"/>
    </source>
</evidence>
<dbReference type="Pfam" id="PF00335">
    <property type="entry name" value="Tetraspanin"/>
    <property type="match status" value="1"/>
</dbReference>
<keyword evidence="2" id="KW-0812">Transmembrane</keyword>
<dbReference type="GO" id="GO:0016020">
    <property type="term" value="C:membrane"/>
    <property type="evidence" value="ECO:0007669"/>
    <property type="project" value="UniProtKB-SubCell"/>
</dbReference>
<name>A0A7R8W4L6_9CRUS</name>
<organism evidence="5">
    <name type="scientific">Cyprideis torosa</name>
    <dbReference type="NCBI Taxonomy" id="163714"/>
    <lineage>
        <taxon>Eukaryota</taxon>
        <taxon>Metazoa</taxon>
        <taxon>Ecdysozoa</taxon>
        <taxon>Arthropoda</taxon>
        <taxon>Crustacea</taxon>
        <taxon>Oligostraca</taxon>
        <taxon>Ostracoda</taxon>
        <taxon>Podocopa</taxon>
        <taxon>Podocopida</taxon>
        <taxon>Cytherocopina</taxon>
        <taxon>Cytheroidea</taxon>
        <taxon>Cytherideidae</taxon>
        <taxon>Cyprideis</taxon>
    </lineage>
</organism>
<dbReference type="Gene3D" id="1.10.1450.10">
    <property type="entry name" value="Tetraspanin"/>
    <property type="match status" value="1"/>
</dbReference>
<gene>
    <name evidence="5" type="ORF">CTOB1V02_LOCUS597</name>
</gene>
<reference evidence="5" key="1">
    <citation type="submission" date="2020-11" db="EMBL/GenBank/DDBJ databases">
        <authorList>
            <person name="Tran Van P."/>
        </authorList>
    </citation>
    <scope>NUCLEOTIDE SEQUENCE</scope>
</reference>
<evidence type="ECO:0000256" key="1">
    <source>
        <dbReference type="ARBA" id="ARBA00004141"/>
    </source>
</evidence>
<accession>A0A7R8W4L6</accession>
<sequence length="472" mass="52969">MSVPKNDPKSSEFDPRGEPKLLFKVPACCNEEGVSARLQKRGYRVAFMIGNVILMFVGLIVFILGLITMFSWQGNVLQGYRQRGLDKSKPMGADWRPSVDLINAWSFNHITQGLLLMILGFVGVHLERVSSYTLAFIYAGGTVTMLFGTLLNLIGGIIAIIHFLDLETFWDIPLMINSYEANRLIVKGTPHSIDLLQMGLGCCGGKNFEDWLEKSSQSRHWQQQYLKRMQYEERGGHGPEPARNFITYYYDRGTHTLMKGFLPLSCCKDFHENDGYFFPDDWRCADVRNKKSGTNVSADDVPFHVDGCIDAASSYATSFLLPIFIVIIILVVPLLSPQQMSGGQTSFFMPRTSSPPPPYPLNNDIRLNQQRSAQNAALNLQRSGVWRWHATDHGGLALCLLYRQACAPVGYRIKSKEKRKQRTGQNGAAGGFGLGVGVLSCWFHEQAPSRVLFPPSSMSPPWVHLEYISENQ</sequence>
<keyword evidence="3" id="KW-1133">Transmembrane helix</keyword>
<dbReference type="InterPro" id="IPR008952">
    <property type="entry name" value="Tetraspanin_EC2_sf"/>
</dbReference>
<evidence type="ECO:0000256" key="3">
    <source>
        <dbReference type="ARBA" id="ARBA00022989"/>
    </source>
</evidence>
<protein>
    <submittedName>
        <fullName evidence="5">Uncharacterized protein</fullName>
    </submittedName>
</protein>
<dbReference type="InterPro" id="IPR018499">
    <property type="entry name" value="Tetraspanin/Peripherin"/>
</dbReference>
<comment type="subcellular location">
    <subcellularLocation>
        <location evidence="1">Membrane</location>
        <topology evidence="1">Multi-pass membrane protein</topology>
    </subcellularLocation>
</comment>
<proteinExistence type="predicted"/>
<keyword evidence="4" id="KW-0472">Membrane</keyword>
<dbReference type="EMBL" id="OB660078">
    <property type="protein sequence ID" value="CAD7222595.1"/>
    <property type="molecule type" value="Genomic_DNA"/>
</dbReference>
<evidence type="ECO:0000313" key="5">
    <source>
        <dbReference type="EMBL" id="CAD7222595.1"/>
    </source>
</evidence>
<dbReference type="AlphaFoldDB" id="A0A7R8W4L6"/>
<evidence type="ECO:0000256" key="4">
    <source>
        <dbReference type="ARBA" id="ARBA00023136"/>
    </source>
</evidence>